<comment type="caution">
    <text evidence="1">The sequence shown here is derived from an EMBL/GenBank/DDBJ whole genome shotgun (WGS) entry which is preliminary data.</text>
</comment>
<keyword evidence="2" id="KW-1185">Reference proteome</keyword>
<gene>
    <name evidence="1" type="ORF">CFOL_v3_34669</name>
</gene>
<evidence type="ECO:0000313" key="1">
    <source>
        <dbReference type="EMBL" id="GAV91271.1"/>
    </source>
</evidence>
<protein>
    <submittedName>
        <fullName evidence="1">Uncharacterized protein</fullName>
    </submittedName>
</protein>
<organism evidence="1 2">
    <name type="scientific">Cephalotus follicularis</name>
    <name type="common">Albany pitcher plant</name>
    <dbReference type="NCBI Taxonomy" id="3775"/>
    <lineage>
        <taxon>Eukaryota</taxon>
        <taxon>Viridiplantae</taxon>
        <taxon>Streptophyta</taxon>
        <taxon>Embryophyta</taxon>
        <taxon>Tracheophyta</taxon>
        <taxon>Spermatophyta</taxon>
        <taxon>Magnoliopsida</taxon>
        <taxon>eudicotyledons</taxon>
        <taxon>Gunneridae</taxon>
        <taxon>Pentapetalae</taxon>
        <taxon>rosids</taxon>
        <taxon>fabids</taxon>
        <taxon>Oxalidales</taxon>
        <taxon>Cephalotaceae</taxon>
        <taxon>Cephalotus</taxon>
    </lineage>
</organism>
<sequence>HTILPNNGIIFYPL</sequence>
<dbReference type="EMBL" id="BDDD01007205">
    <property type="protein sequence ID" value="GAV91271.1"/>
    <property type="molecule type" value="Genomic_DNA"/>
</dbReference>
<accession>A0A1Q3DFQ3</accession>
<evidence type="ECO:0000313" key="2">
    <source>
        <dbReference type="Proteomes" id="UP000187406"/>
    </source>
</evidence>
<proteinExistence type="predicted"/>
<feature type="non-terminal residue" evidence="1">
    <location>
        <position position="1"/>
    </location>
</feature>
<reference evidence="2" key="1">
    <citation type="submission" date="2016-04" db="EMBL/GenBank/DDBJ databases">
        <title>Cephalotus genome sequencing.</title>
        <authorList>
            <person name="Fukushima K."/>
            <person name="Hasebe M."/>
            <person name="Fang X."/>
        </authorList>
    </citation>
    <scope>NUCLEOTIDE SEQUENCE [LARGE SCALE GENOMIC DNA]</scope>
    <source>
        <strain evidence="2">cv. St1</strain>
    </source>
</reference>
<name>A0A1Q3DFQ3_CEPFO</name>
<dbReference type="Proteomes" id="UP000187406">
    <property type="component" value="Unassembled WGS sequence"/>
</dbReference>
<dbReference type="OrthoDB" id="1735266at2759"/>